<evidence type="ECO:0000313" key="2">
    <source>
        <dbReference type="Proteomes" id="UP000315540"/>
    </source>
</evidence>
<dbReference type="EMBL" id="VFWZ01000002">
    <property type="protein sequence ID" value="TPN87911.1"/>
    <property type="molecule type" value="Genomic_DNA"/>
</dbReference>
<evidence type="ECO:0000313" key="1">
    <source>
        <dbReference type="EMBL" id="TPN87911.1"/>
    </source>
</evidence>
<keyword evidence="2" id="KW-1185">Reference proteome</keyword>
<dbReference type="GO" id="GO:0004180">
    <property type="term" value="F:carboxypeptidase activity"/>
    <property type="evidence" value="ECO:0007669"/>
    <property type="project" value="UniProtKB-KW"/>
</dbReference>
<name>A0A504JMJ2_9FLAO</name>
<dbReference type="RefSeq" id="WP_140592550.1">
    <property type="nucleotide sequence ID" value="NZ_VFWZ01000002.1"/>
</dbReference>
<reference evidence="1 2" key="1">
    <citation type="submission" date="2019-06" db="EMBL/GenBank/DDBJ databases">
        <authorList>
            <person name="Meng X."/>
        </authorList>
    </citation>
    <scope>NUCLEOTIDE SEQUENCE [LARGE SCALE GENOMIC DNA]</scope>
    <source>
        <strain evidence="1 2">M625</strain>
    </source>
</reference>
<dbReference type="InterPro" id="IPR008969">
    <property type="entry name" value="CarboxyPept-like_regulatory"/>
</dbReference>
<sequence length="879" mass="101023">MMLGNYLSAQSVLSGKVTDSVAKPIPSVNVFLKQKENQAIIAFAYSNQKGDYVLTTDAQGELILSFSGLGYATKDIEITLKENTTIQKDITLSSVSYELGEVVIQSEKAITEKKDTIVFNASSFKQGEETVVQDLLKKLPGVDVSETGTIKVDGKEVEKVMVEGDDFFKKGYKLLTKNLDVDAVDKVEVLRRYSNNKLLKGIEESEKVALNLKLDENFKRDWFGRISPGYGVGSENRYDVEGNVSSFGKKNKYFLLGSLNNIGEDVTDDVKGLIEAQNYTEEPGMVGENQRAFSFITLNSEVPDLKKSRTNFNNAELVSLNSIFKVSKKVNVKVLGLFNSDDNKFFREGFETFLLSNTTFTNTEEYTLGKLTNVGFGRVELSYDISDTKLLEYEGKYTKSSIHTNSQLLFNDLENKEDLEDKNEGNDHMIKYSNRFKKNKIMLLTARYINEKKPQAYETNQFLFEELFPTIQDVSNIQQQTENKFTYAGFKAHILDRKKNKDILDFSIGYEFREDKLFSDFFLKDDENILSSPSAFKNTSVYKTHNLFAQGGYRKKIEKIDIALHLEAQQIFNELDEIEQKQEESPFLVNSKVNVNWEIDKANRIFAFAENTNSNANISDIYGNYLLSGYRNFTRGTGQFNQLNSSRVFAGYNLGNFGDRFIANISLSYTKDNDFLSTNSIINQDFIQETQLIIPNREFYNANAKLDRYIRWIRNNFKVKFSYALGEFKNIVNSTTLRAIETKNYTYGFEVRSGFRGFFNYHFGTSWDITEIETSISNTAMNNTSFLDLSFVFNSQLNLQLQSERYFFDNLENSDNTYYFFDFEVNYKPTKRDISFSLIGHNLLDTEVFRNYTVTDTNISSTEYRLLPRYVMLKASYRF</sequence>
<dbReference type="Proteomes" id="UP000315540">
    <property type="component" value="Unassembled WGS sequence"/>
</dbReference>
<dbReference type="AlphaFoldDB" id="A0A504JMJ2"/>
<proteinExistence type="predicted"/>
<organism evidence="1 2">
    <name type="scientific">Aquimarina algicola</name>
    <dbReference type="NCBI Taxonomy" id="2589995"/>
    <lineage>
        <taxon>Bacteria</taxon>
        <taxon>Pseudomonadati</taxon>
        <taxon>Bacteroidota</taxon>
        <taxon>Flavobacteriia</taxon>
        <taxon>Flavobacteriales</taxon>
        <taxon>Flavobacteriaceae</taxon>
        <taxon>Aquimarina</taxon>
    </lineage>
</organism>
<comment type="caution">
    <text evidence="1">The sequence shown here is derived from an EMBL/GenBank/DDBJ whole genome shotgun (WGS) entry which is preliminary data.</text>
</comment>
<dbReference type="SUPFAM" id="SSF49464">
    <property type="entry name" value="Carboxypeptidase regulatory domain-like"/>
    <property type="match status" value="1"/>
</dbReference>
<dbReference type="Gene3D" id="2.60.40.1120">
    <property type="entry name" value="Carboxypeptidase-like, regulatory domain"/>
    <property type="match status" value="1"/>
</dbReference>
<accession>A0A504JMJ2</accession>
<keyword evidence="1" id="KW-0645">Protease</keyword>
<gene>
    <name evidence="1" type="ORF">FHK87_10080</name>
</gene>
<keyword evidence="1" id="KW-0121">Carboxypeptidase</keyword>
<keyword evidence="1" id="KW-0378">Hydrolase</keyword>
<dbReference type="SUPFAM" id="SSF56935">
    <property type="entry name" value="Porins"/>
    <property type="match status" value="1"/>
</dbReference>
<dbReference type="OrthoDB" id="603275at2"/>
<dbReference type="Pfam" id="PF13715">
    <property type="entry name" value="CarbopepD_reg_2"/>
    <property type="match status" value="1"/>
</dbReference>
<protein>
    <submittedName>
        <fullName evidence="1">Carboxypeptidase-like regulatory domain-containing protein</fullName>
    </submittedName>
</protein>